<evidence type="ECO:0000256" key="5">
    <source>
        <dbReference type="ARBA" id="ARBA00022737"/>
    </source>
</evidence>
<dbReference type="Proteomes" id="UP000285301">
    <property type="component" value="Unassembled WGS sequence"/>
</dbReference>
<evidence type="ECO:0000313" key="12">
    <source>
        <dbReference type="EMBL" id="RWS10334.1"/>
    </source>
</evidence>
<dbReference type="PANTHER" id="PTHR45788:SF4">
    <property type="entry name" value="TRICARBOXYLATE TRANSPORT PROTEIN, MITOCHONDRIAL"/>
    <property type="match status" value="1"/>
</dbReference>
<dbReference type="EMBL" id="NCKU01002131">
    <property type="protein sequence ID" value="RWS10334.1"/>
    <property type="molecule type" value="Genomic_DNA"/>
</dbReference>
<keyword evidence="14" id="KW-1185">Reference proteome</keyword>
<feature type="repeat" description="Solcar" evidence="10">
    <location>
        <begin position="213"/>
        <end position="298"/>
    </location>
</feature>
<evidence type="ECO:0000256" key="9">
    <source>
        <dbReference type="ARBA" id="ARBA00042640"/>
    </source>
</evidence>
<dbReference type="Pfam" id="PF00153">
    <property type="entry name" value="Mito_carr"/>
    <property type="match status" value="3"/>
</dbReference>
<evidence type="ECO:0000256" key="1">
    <source>
        <dbReference type="ARBA" id="ARBA00004225"/>
    </source>
</evidence>
<comment type="subcellular location">
    <subcellularLocation>
        <location evidence="1">Mitochondrion membrane</location>
        <topology evidence="1">Multi-pass membrane protein</topology>
    </subcellularLocation>
</comment>
<dbReference type="STRING" id="1965070.A0A3S3PEL2"/>
<comment type="similarity">
    <text evidence="2 11">Belongs to the mitochondrial carrier (TC 2.A.29) family.</text>
</comment>
<evidence type="ECO:0000313" key="13">
    <source>
        <dbReference type="EMBL" id="RWS13677.1"/>
    </source>
</evidence>
<evidence type="ECO:0000256" key="3">
    <source>
        <dbReference type="ARBA" id="ARBA00022448"/>
    </source>
</evidence>
<feature type="repeat" description="Solcar" evidence="10">
    <location>
        <begin position="18"/>
        <end position="106"/>
    </location>
</feature>
<evidence type="ECO:0000256" key="8">
    <source>
        <dbReference type="ARBA" id="ARBA00023136"/>
    </source>
</evidence>
<dbReference type="PANTHER" id="PTHR45788">
    <property type="entry name" value="SUCCINATE/FUMARATE MITOCHONDRIAL TRANSPORTER-RELATED"/>
    <property type="match status" value="1"/>
</dbReference>
<reference evidence="13 14" key="1">
    <citation type="journal article" date="2018" name="Gigascience">
        <title>Genomes of trombidid mites reveal novel predicted allergens and laterally-transferred genes associated with secondary metabolism.</title>
        <authorList>
            <person name="Dong X."/>
            <person name="Chaisiri K."/>
            <person name="Xia D."/>
            <person name="Armstrong S.D."/>
            <person name="Fang Y."/>
            <person name="Donnelly M.J."/>
            <person name="Kadowaki T."/>
            <person name="McGarry J.W."/>
            <person name="Darby A.C."/>
            <person name="Makepeace B.L."/>
        </authorList>
    </citation>
    <scope>NUCLEOTIDE SEQUENCE [LARGE SCALE GENOMIC DNA]</scope>
    <source>
        <strain evidence="13">UoL-WK</strain>
    </source>
</reference>
<keyword evidence="3 11" id="KW-0813">Transport</keyword>
<sequence length="303" mass="33323">MATEIRSLKSATSTGAHKNAFNGVIAGGITGAIEICITFPTEYVKTQLQLDERSAKPRYSGITDVIRQTIKSRGFFGLYRGFAVLFYGSAPKTAIRFGAFEALKKIFADENANLSPVSRLFCGLGAGIAEAIFADIAVETVKVKFIDDQLRAKPKYKGFFHGIGVIIREEGGKGVYKGVTATIIKQGSNQAIRFYTVETMKSWYTAGDPNKRINNLIVGCFGAIGGALSVFVNNPIDVIKTRMQGLEAIKYKGPFHCFYQIAKYEGLPAFYKGIIPRQFRVCLEVAISFMIYDSLSDLLNKPR</sequence>
<protein>
    <recommendedName>
        <fullName evidence="9">Citrate transport protein</fullName>
    </recommendedName>
</protein>
<reference evidence="13" key="2">
    <citation type="submission" date="2018-11" db="EMBL/GenBank/DDBJ databases">
        <title>Trombidioid mite genomics.</title>
        <authorList>
            <person name="Dong X."/>
        </authorList>
    </citation>
    <scope>NUCLEOTIDE SEQUENCE</scope>
    <source>
        <strain evidence="13">UoL-WK</strain>
    </source>
</reference>
<evidence type="ECO:0000256" key="11">
    <source>
        <dbReference type="RuleBase" id="RU000488"/>
    </source>
</evidence>
<evidence type="ECO:0000256" key="10">
    <source>
        <dbReference type="PROSITE-ProRule" id="PRU00282"/>
    </source>
</evidence>
<dbReference type="GO" id="GO:0031966">
    <property type="term" value="C:mitochondrial membrane"/>
    <property type="evidence" value="ECO:0007669"/>
    <property type="project" value="UniProtKB-SubCell"/>
</dbReference>
<gene>
    <name evidence="13" type="ORF">B4U79_01465</name>
    <name evidence="12" type="ORF">B4U79_15475</name>
</gene>
<comment type="caution">
    <text evidence="13">The sequence shown here is derived from an EMBL/GenBank/DDBJ whole genome shotgun (WGS) entry which is preliminary data.</text>
</comment>
<accession>A0A3S3PEL2</accession>
<evidence type="ECO:0000256" key="4">
    <source>
        <dbReference type="ARBA" id="ARBA00022692"/>
    </source>
</evidence>
<dbReference type="GO" id="GO:0071913">
    <property type="term" value="F:citrate secondary active transmembrane transporter activity"/>
    <property type="evidence" value="ECO:0007669"/>
    <property type="project" value="TreeGrafter"/>
</dbReference>
<organism evidence="13 14">
    <name type="scientific">Dinothrombium tinctorium</name>
    <dbReference type="NCBI Taxonomy" id="1965070"/>
    <lineage>
        <taxon>Eukaryota</taxon>
        <taxon>Metazoa</taxon>
        <taxon>Ecdysozoa</taxon>
        <taxon>Arthropoda</taxon>
        <taxon>Chelicerata</taxon>
        <taxon>Arachnida</taxon>
        <taxon>Acari</taxon>
        <taxon>Acariformes</taxon>
        <taxon>Trombidiformes</taxon>
        <taxon>Prostigmata</taxon>
        <taxon>Anystina</taxon>
        <taxon>Parasitengona</taxon>
        <taxon>Trombidioidea</taxon>
        <taxon>Trombidiidae</taxon>
        <taxon>Dinothrombium</taxon>
    </lineage>
</organism>
<dbReference type="GO" id="GO:0006843">
    <property type="term" value="P:mitochondrial citrate transmembrane transport"/>
    <property type="evidence" value="ECO:0007669"/>
    <property type="project" value="TreeGrafter"/>
</dbReference>
<dbReference type="PROSITE" id="PS50920">
    <property type="entry name" value="SOLCAR"/>
    <property type="match status" value="3"/>
</dbReference>
<evidence type="ECO:0000256" key="2">
    <source>
        <dbReference type="ARBA" id="ARBA00006375"/>
    </source>
</evidence>
<dbReference type="InterPro" id="IPR018108">
    <property type="entry name" value="MCP_transmembrane"/>
</dbReference>
<dbReference type="EMBL" id="NCKU01000918">
    <property type="protein sequence ID" value="RWS13677.1"/>
    <property type="molecule type" value="Genomic_DNA"/>
</dbReference>
<name>A0A3S3PEL2_9ACAR</name>
<dbReference type="InterPro" id="IPR023395">
    <property type="entry name" value="MCP_dom_sf"/>
</dbReference>
<evidence type="ECO:0000256" key="7">
    <source>
        <dbReference type="ARBA" id="ARBA00023128"/>
    </source>
</evidence>
<proteinExistence type="inferred from homology"/>
<dbReference type="SUPFAM" id="SSF103506">
    <property type="entry name" value="Mitochondrial carrier"/>
    <property type="match status" value="1"/>
</dbReference>
<keyword evidence="6" id="KW-1133">Transmembrane helix</keyword>
<evidence type="ECO:0000313" key="14">
    <source>
        <dbReference type="Proteomes" id="UP000285301"/>
    </source>
</evidence>
<evidence type="ECO:0000256" key="6">
    <source>
        <dbReference type="ARBA" id="ARBA00022989"/>
    </source>
</evidence>
<keyword evidence="4 10" id="KW-0812">Transmembrane</keyword>
<dbReference type="Gene3D" id="1.50.40.10">
    <property type="entry name" value="Mitochondrial carrier domain"/>
    <property type="match status" value="1"/>
</dbReference>
<dbReference type="OrthoDB" id="44467at2759"/>
<feature type="repeat" description="Solcar" evidence="10">
    <location>
        <begin position="117"/>
        <end position="203"/>
    </location>
</feature>
<keyword evidence="8 10" id="KW-0472">Membrane</keyword>
<dbReference type="FunFam" id="1.50.40.10:FF:000007">
    <property type="entry name" value="Mitochondrial tricarboxylate transport protein-like"/>
    <property type="match status" value="1"/>
</dbReference>
<keyword evidence="7" id="KW-0496">Mitochondrion</keyword>
<dbReference type="InterPro" id="IPR049563">
    <property type="entry name" value="TXTP-like"/>
</dbReference>
<keyword evidence="5" id="KW-0677">Repeat</keyword>
<dbReference type="AlphaFoldDB" id="A0A3S3PEL2"/>